<evidence type="ECO:0000313" key="2">
    <source>
        <dbReference type="Proteomes" id="UP001732700"/>
    </source>
</evidence>
<name>A0ACD5X2Z1_AVESA</name>
<accession>A0ACD5X2Z1</accession>
<dbReference type="EnsemblPlants" id="AVESA.00010b.r2.4DG0744610.1">
    <property type="protein sequence ID" value="AVESA.00010b.r2.4DG0744610.1.CDS"/>
    <property type="gene ID" value="AVESA.00010b.r2.4DG0744610"/>
</dbReference>
<reference evidence="1" key="1">
    <citation type="submission" date="2021-05" db="EMBL/GenBank/DDBJ databases">
        <authorList>
            <person name="Scholz U."/>
            <person name="Mascher M."/>
            <person name="Fiebig A."/>
        </authorList>
    </citation>
    <scope>NUCLEOTIDE SEQUENCE [LARGE SCALE GENOMIC DNA]</scope>
</reference>
<evidence type="ECO:0000313" key="1">
    <source>
        <dbReference type="EnsemblPlants" id="AVESA.00010b.r2.4DG0744610.1.CDS"/>
    </source>
</evidence>
<keyword evidence="2" id="KW-1185">Reference proteome</keyword>
<organism evidence="1 2">
    <name type="scientific">Avena sativa</name>
    <name type="common">Oat</name>
    <dbReference type="NCBI Taxonomy" id="4498"/>
    <lineage>
        <taxon>Eukaryota</taxon>
        <taxon>Viridiplantae</taxon>
        <taxon>Streptophyta</taxon>
        <taxon>Embryophyta</taxon>
        <taxon>Tracheophyta</taxon>
        <taxon>Spermatophyta</taxon>
        <taxon>Magnoliopsida</taxon>
        <taxon>Liliopsida</taxon>
        <taxon>Poales</taxon>
        <taxon>Poaceae</taxon>
        <taxon>BOP clade</taxon>
        <taxon>Pooideae</taxon>
        <taxon>Poodae</taxon>
        <taxon>Poeae</taxon>
        <taxon>Poeae Chloroplast Group 1 (Aveneae type)</taxon>
        <taxon>Aveninae</taxon>
        <taxon>Avena</taxon>
    </lineage>
</organism>
<proteinExistence type="predicted"/>
<dbReference type="Proteomes" id="UP001732700">
    <property type="component" value="Chromosome 4D"/>
</dbReference>
<protein>
    <submittedName>
        <fullName evidence="1">Uncharacterized protein</fullName>
    </submittedName>
</protein>
<reference evidence="1" key="2">
    <citation type="submission" date="2025-09" db="UniProtKB">
        <authorList>
            <consortium name="EnsemblPlants"/>
        </authorList>
    </citation>
    <scope>IDENTIFICATION</scope>
</reference>
<sequence length="361" mass="37630">MHHRMAATSASAWAVLLLLSAAAAGCAGQALVPGMMIFGDSVVDAGNNNRLATLVRADFPPYGRDFPATHAPTGRFCNGKLATDYTVENLGLTSYPPAYLGEEAQTNNKSLLHGANFASGAAGYLDATAALYGAISLGRQLDYFKEYQSKVAAVAGSSHAAALTSGSIYVVSAGTSDYVQNYYVNAMLAAAYTPDQFADALMTPYTAFVESLYGLGARRIGVTSLPPMGCLPASVTLFGGGGNGGGCVERLNNDSLSFNTKLQAASESVKKQHPDLKLVVFDIYNPLLNLVTDPNSAGFFEARRACCGTGTIETSVLCNQGAPGTCANATGYVFWDGFHPTDAANKVLADALLLQGLQLIS</sequence>